<dbReference type="RefSeq" id="WP_014288079.1">
    <property type="nucleotide sequence ID" value="NC_016645.1"/>
</dbReference>
<keyword evidence="2" id="KW-0032">Aminotransferase</keyword>
<dbReference type="InterPro" id="IPR015422">
    <property type="entry name" value="PyrdxlP-dep_Trfase_small"/>
</dbReference>
<dbReference type="Gene3D" id="3.90.1150.10">
    <property type="entry name" value="Aspartate Aminotransferase, domain 1"/>
    <property type="match status" value="1"/>
</dbReference>
<dbReference type="GeneID" id="11595068"/>
<dbReference type="eggNOG" id="arCOG04334">
    <property type="taxonomic scope" value="Archaea"/>
</dbReference>
<name>G7VAL2_9CREN</name>
<dbReference type="BioCyc" id="PSP1104324:GJSN-790-MONOMER"/>
<dbReference type="SUPFAM" id="SSF53383">
    <property type="entry name" value="PLP-dependent transferases"/>
    <property type="match status" value="1"/>
</dbReference>
<evidence type="ECO:0000313" key="3">
    <source>
        <dbReference type="Proteomes" id="UP000005867"/>
    </source>
</evidence>
<accession>G7VAL2</accession>
<dbReference type="AlphaFoldDB" id="G7VAL2"/>
<feature type="domain" description="Aminotransferase class I/classII large" evidence="1">
    <location>
        <begin position="18"/>
        <end position="295"/>
    </location>
</feature>
<proteinExistence type="predicted"/>
<dbReference type="HOGENOM" id="CLU_017584_4_4_2"/>
<dbReference type="InterPro" id="IPR015421">
    <property type="entry name" value="PyrdxlP-dep_Trfase_major"/>
</dbReference>
<evidence type="ECO:0000313" key="2">
    <source>
        <dbReference type="EMBL" id="AET32251.1"/>
    </source>
</evidence>
<dbReference type="Proteomes" id="UP000005867">
    <property type="component" value="Chromosome"/>
</dbReference>
<dbReference type="GO" id="GO:0008483">
    <property type="term" value="F:transaminase activity"/>
    <property type="evidence" value="ECO:0007669"/>
    <property type="project" value="UniProtKB-KW"/>
</dbReference>
<protein>
    <submittedName>
        <fullName evidence="2">Aminotransferase, putative</fullName>
    </submittedName>
</protein>
<dbReference type="GO" id="GO:0030170">
    <property type="term" value="F:pyridoxal phosphate binding"/>
    <property type="evidence" value="ECO:0007669"/>
    <property type="project" value="InterPro"/>
</dbReference>
<keyword evidence="2" id="KW-0808">Transferase</keyword>
<dbReference type="Pfam" id="PF00155">
    <property type="entry name" value="Aminotran_1_2"/>
    <property type="match status" value="1"/>
</dbReference>
<dbReference type="PANTHER" id="PTHR43510:SF1">
    <property type="entry name" value="AMINOTRANSFERASE FUNCTION, HYPOTHETICAL (EUROFUNG)"/>
    <property type="match status" value="1"/>
</dbReference>
<gene>
    <name evidence="2" type="ORF">P186_0805</name>
</gene>
<dbReference type="KEGG" id="pyr:P186_0805"/>
<dbReference type="InterPro" id="IPR015424">
    <property type="entry name" value="PyrdxlP-dep_Trfase"/>
</dbReference>
<dbReference type="PANTHER" id="PTHR43510">
    <property type="entry name" value="AMINOTRANSFERASE FUNCTION, HYPOTHETICAL (EUROFUNG)"/>
    <property type="match status" value="1"/>
</dbReference>
<reference evidence="2 3" key="1">
    <citation type="journal article" date="2012" name="J. Bacteriol.">
        <title>Complete genome sequence of strain 1860, a crenarchaeon of the genus pyrobaculum able to grow with various electron acceptors.</title>
        <authorList>
            <person name="Mardanov A.V."/>
            <person name="Gumerov V.M."/>
            <person name="Slobodkina G.B."/>
            <person name="Beletsky A.V."/>
            <person name="Bonch-Osmolovskaya E.A."/>
            <person name="Ravin N.V."/>
            <person name="Skryabin K.G."/>
        </authorList>
    </citation>
    <scope>NUCLEOTIDE SEQUENCE [LARGE SCALE GENOMIC DNA]</scope>
    <source>
        <strain evidence="2 3">1860</strain>
    </source>
</reference>
<dbReference type="EMBL" id="CP003098">
    <property type="protein sequence ID" value="AET32251.1"/>
    <property type="molecule type" value="Genomic_DNA"/>
</dbReference>
<dbReference type="InterPro" id="IPR004839">
    <property type="entry name" value="Aminotransferase_I/II_large"/>
</dbReference>
<dbReference type="Gene3D" id="3.40.640.10">
    <property type="entry name" value="Type I PLP-dependent aspartate aminotransferase-like (Major domain)"/>
    <property type="match status" value="1"/>
</dbReference>
<organism evidence="2 3">
    <name type="scientific">Pyrobaculum ferrireducens</name>
    <dbReference type="NCBI Taxonomy" id="1104324"/>
    <lineage>
        <taxon>Archaea</taxon>
        <taxon>Thermoproteota</taxon>
        <taxon>Thermoprotei</taxon>
        <taxon>Thermoproteales</taxon>
        <taxon>Thermoproteaceae</taxon>
        <taxon>Pyrobaculum</taxon>
    </lineage>
</organism>
<dbReference type="STRING" id="1104324.P186_0805"/>
<sequence length="312" mass="34774">METFMWIRKSAGRYDLAHSGVARIEVPPADSAPPPEEVIAEMYGISERELALTAGAQEGNLLAFLAVRPEYAVTVAPEYEPITKLAPGLGVRHLQVGDVWEAPLKPGGVLIFSNPNNPTGRFLTKKELYELADEARRRGAYLIVDVIFSDFVTDDLRGWPLENVVFSHSTDKFYTTDTRMGWAFGDPAVVERIRFLKDLANPGPRNPERRAAAVLLSRRAEVKQRNLSIIAPNADALRRAFPDAVYTPHMPIALVPTNCDDYSLAQRLLAHGVKTVPGRFFQAPNAIRIGLGTEEPTRFREALQILTQLWCR</sequence>
<evidence type="ECO:0000259" key="1">
    <source>
        <dbReference type="Pfam" id="PF00155"/>
    </source>
</evidence>
<keyword evidence="3" id="KW-1185">Reference proteome</keyword>
<dbReference type="CDD" id="cd00609">
    <property type="entry name" value="AAT_like"/>
    <property type="match status" value="1"/>
</dbReference>